<name>A0A2N1MUQ9_9GLOM</name>
<dbReference type="VEuPathDB" id="FungiDB:FUN_010214"/>
<proteinExistence type="predicted"/>
<reference evidence="5 6" key="1">
    <citation type="submission" date="2016-04" db="EMBL/GenBank/DDBJ databases">
        <title>Genome analyses suggest a sexual origin of heterokaryosis in a supposedly ancient asexual fungus.</title>
        <authorList>
            <person name="Ropars J."/>
            <person name="Sedzielewska K."/>
            <person name="Noel J."/>
            <person name="Charron P."/>
            <person name="Farinelli L."/>
            <person name="Marton T."/>
            <person name="Kruger M."/>
            <person name="Pelin A."/>
            <person name="Brachmann A."/>
            <person name="Corradi N."/>
        </authorList>
    </citation>
    <scope>NUCLEOTIDE SEQUENCE [LARGE SCALE GENOMIC DNA]</scope>
    <source>
        <strain evidence="5 6">C2</strain>
    </source>
</reference>
<evidence type="ECO:0000256" key="1">
    <source>
        <dbReference type="ARBA" id="ARBA00004340"/>
    </source>
</evidence>
<dbReference type="AlphaFoldDB" id="A0A2N1MUQ9"/>
<dbReference type="Proteomes" id="UP000233469">
    <property type="component" value="Unassembled WGS sequence"/>
</dbReference>
<evidence type="ECO:0000313" key="6">
    <source>
        <dbReference type="Proteomes" id="UP000233469"/>
    </source>
</evidence>
<comment type="subcellular location">
    <subcellularLocation>
        <location evidence="1">Host cell</location>
    </subcellularLocation>
    <subcellularLocation>
        <location evidence="2">Secreted</location>
    </subcellularLocation>
</comment>
<reference evidence="5 6" key="2">
    <citation type="submission" date="2017-10" db="EMBL/GenBank/DDBJ databases">
        <title>Extensive intraspecific genome diversity in a model arbuscular mycorrhizal fungus.</title>
        <authorList>
            <person name="Chen E.C.H."/>
            <person name="Morin E."/>
            <person name="Baudet D."/>
            <person name="Noel J."/>
            <person name="Ndikumana S."/>
            <person name="Charron P."/>
            <person name="St-Onge C."/>
            <person name="Giorgi J."/>
            <person name="Grigoriev I.V."/>
            <person name="Roux C."/>
            <person name="Martin F.M."/>
            <person name="Corradi N."/>
        </authorList>
    </citation>
    <scope>NUCLEOTIDE SEQUENCE [LARGE SCALE GENOMIC DNA]</scope>
    <source>
        <strain evidence="5 6">C2</strain>
    </source>
</reference>
<dbReference type="InterPro" id="IPR045379">
    <property type="entry name" value="Crinkler_N"/>
</dbReference>
<dbReference type="Pfam" id="PF20147">
    <property type="entry name" value="Crinkler"/>
    <property type="match status" value="1"/>
</dbReference>
<dbReference type="VEuPathDB" id="FungiDB:RhiirFUN_025322"/>
<keyword evidence="3" id="KW-0964">Secreted</keyword>
<dbReference type="VEuPathDB" id="FungiDB:RhiirA1_540475"/>
<evidence type="ECO:0000256" key="3">
    <source>
        <dbReference type="ARBA" id="ARBA00022525"/>
    </source>
</evidence>
<sequence length="249" mass="28474">METNDHEVKLQCLVLPREKGVCHKPLKEFTILPVNILASGSVGHLKETIYAKKTKTFAEITADELILSLVSISCDELITLGTDPEAYVKIRLLEKRRLVSIENVDEIFPQDNPLAPKHVHILVGLPDNESSDDSLEEQKKSQTITNEKIRISTACIYSMTETTTIVDQLLRQELGHVIHRDVDKFLDLLFLITEEHKCVVCRILEECKKEGKWKKGKWIEFPRDGSKEKDFYSPFASIANFVIQRCNKI</sequence>
<accession>A0A2N1MUQ9</accession>
<comment type="caution">
    <text evidence="5">The sequence shown here is derived from an EMBL/GenBank/DDBJ whole genome shotgun (WGS) entry which is preliminary data.</text>
</comment>
<evidence type="ECO:0000259" key="4">
    <source>
        <dbReference type="Pfam" id="PF20147"/>
    </source>
</evidence>
<organism evidence="5 6">
    <name type="scientific">Rhizophagus irregularis</name>
    <dbReference type="NCBI Taxonomy" id="588596"/>
    <lineage>
        <taxon>Eukaryota</taxon>
        <taxon>Fungi</taxon>
        <taxon>Fungi incertae sedis</taxon>
        <taxon>Mucoromycota</taxon>
        <taxon>Glomeromycotina</taxon>
        <taxon>Glomeromycetes</taxon>
        <taxon>Glomerales</taxon>
        <taxon>Glomeraceae</taxon>
        <taxon>Rhizophagus</taxon>
    </lineage>
</organism>
<feature type="domain" description="Crinkler effector protein N-terminal" evidence="4">
    <location>
        <begin position="8"/>
        <end position="123"/>
    </location>
</feature>
<gene>
    <name evidence="5" type="ORF">RhiirC2_809058</name>
</gene>
<protein>
    <recommendedName>
        <fullName evidence="4">Crinkler effector protein N-terminal domain-containing protein</fullName>
    </recommendedName>
</protein>
<dbReference type="EMBL" id="LLXL01001277">
    <property type="protein sequence ID" value="PKK65359.1"/>
    <property type="molecule type" value="Genomic_DNA"/>
</dbReference>
<dbReference type="GO" id="GO:0005576">
    <property type="term" value="C:extracellular region"/>
    <property type="evidence" value="ECO:0007669"/>
    <property type="project" value="UniProtKB-SubCell"/>
</dbReference>
<dbReference type="GO" id="GO:0043657">
    <property type="term" value="C:host cell"/>
    <property type="evidence" value="ECO:0007669"/>
    <property type="project" value="UniProtKB-SubCell"/>
</dbReference>
<evidence type="ECO:0000256" key="2">
    <source>
        <dbReference type="ARBA" id="ARBA00004613"/>
    </source>
</evidence>
<evidence type="ECO:0000313" key="5">
    <source>
        <dbReference type="EMBL" id="PKK65359.1"/>
    </source>
</evidence>